<keyword evidence="2" id="KW-0456">Lyase</keyword>
<protein>
    <submittedName>
        <fullName evidence="2">Adenylate/guanylate cyclase domain-containing protein</fullName>
        <ecNumber evidence="2">4.6.1.-</ecNumber>
    </submittedName>
</protein>
<name>A0ABU3YL14_9HYPH</name>
<dbReference type="EC" id="4.6.1.-" evidence="2"/>
<gene>
    <name evidence="2" type="ORF">R1523_13470</name>
</gene>
<reference evidence="3" key="1">
    <citation type="journal article" date="2023" name="Int. J. Mol. Sci.">
        <title>Genomic and Metabolic Characterization of Plant Growth-Promoting Rhizobacteria Isolated from Nodules of Clovers Grown in Non-Farmed Soil.</title>
        <authorList>
            <person name="Wojcik M."/>
            <person name="Koper P."/>
            <person name="Zebracki K."/>
            <person name="Marczak M."/>
            <person name="Mazur A."/>
        </authorList>
    </citation>
    <scope>NUCLEOTIDE SEQUENCE [LARGE SCALE GENOMIC DNA]</scope>
    <source>
        <strain evidence="3">KB12</strain>
    </source>
</reference>
<accession>A0ABU3YL14</accession>
<comment type="caution">
    <text evidence="2">The sequence shown here is derived from an EMBL/GenBank/DDBJ whole genome shotgun (WGS) entry which is preliminary data.</text>
</comment>
<evidence type="ECO:0000313" key="3">
    <source>
        <dbReference type="Proteomes" id="UP001187203"/>
    </source>
</evidence>
<dbReference type="PANTHER" id="PTHR43081:SF1">
    <property type="entry name" value="ADENYLATE CYCLASE, TERMINAL-DIFFERENTIATION SPECIFIC"/>
    <property type="match status" value="1"/>
</dbReference>
<evidence type="ECO:0000313" key="2">
    <source>
        <dbReference type="EMBL" id="MDV4186511.1"/>
    </source>
</evidence>
<dbReference type="Proteomes" id="UP001187203">
    <property type="component" value="Unassembled WGS sequence"/>
</dbReference>
<dbReference type="Gene3D" id="3.30.70.1230">
    <property type="entry name" value="Nucleotide cyclase"/>
    <property type="match status" value="1"/>
</dbReference>
<dbReference type="PANTHER" id="PTHR43081">
    <property type="entry name" value="ADENYLATE CYCLASE, TERMINAL-DIFFERENTIATION SPECIFIC-RELATED"/>
    <property type="match status" value="1"/>
</dbReference>
<proteinExistence type="predicted"/>
<keyword evidence="3" id="KW-1185">Reference proteome</keyword>
<dbReference type="InterPro" id="IPR001054">
    <property type="entry name" value="A/G_cyclase"/>
</dbReference>
<dbReference type="GO" id="GO:0016829">
    <property type="term" value="F:lyase activity"/>
    <property type="evidence" value="ECO:0007669"/>
    <property type="project" value="UniProtKB-KW"/>
</dbReference>
<dbReference type="RefSeq" id="WP_317276250.1">
    <property type="nucleotide sequence ID" value="NZ_JAWJWI010000005.1"/>
</dbReference>
<dbReference type="CDD" id="cd07302">
    <property type="entry name" value="CHD"/>
    <property type="match status" value="1"/>
</dbReference>
<dbReference type="InterPro" id="IPR050697">
    <property type="entry name" value="Adenylyl/Guanylyl_Cyclase_3/4"/>
</dbReference>
<dbReference type="Pfam" id="PF00211">
    <property type="entry name" value="Guanylate_cyc"/>
    <property type="match status" value="1"/>
</dbReference>
<evidence type="ECO:0000259" key="1">
    <source>
        <dbReference type="PROSITE" id="PS50125"/>
    </source>
</evidence>
<organism evidence="2 3">
    <name type="scientific">Rhizobium brockwellii</name>
    <dbReference type="NCBI Taxonomy" id="3019932"/>
    <lineage>
        <taxon>Bacteria</taxon>
        <taxon>Pseudomonadati</taxon>
        <taxon>Pseudomonadota</taxon>
        <taxon>Alphaproteobacteria</taxon>
        <taxon>Hyphomicrobiales</taxon>
        <taxon>Rhizobiaceae</taxon>
        <taxon>Rhizobium/Agrobacterium group</taxon>
        <taxon>Rhizobium</taxon>
    </lineage>
</organism>
<feature type="domain" description="Guanylate cyclase" evidence="1">
    <location>
        <begin position="1"/>
        <end position="39"/>
    </location>
</feature>
<sequence length="103" mass="11428">MQIGTGLHYGEVVVGNTGHTHRLEYTVLGDTVNVASRLERLTRETQSHVMASNDLVSSVKLPRGGRNRRDARPVPRHLASRSWANCSNCGMVSRNYNMTITHA</sequence>
<dbReference type="PROSITE" id="PS50125">
    <property type="entry name" value="GUANYLATE_CYCLASE_2"/>
    <property type="match status" value="1"/>
</dbReference>
<dbReference type="EMBL" id="JAWJWI010000005">
    <property type="protein sequence ID" value="MDV4186511.1"/>
    <property type="molecule type" value="Genomic_DNA"/>
</dbReference>
<dbReference type="InterPro" id="IPR029787">
    <property type="entry name" value="Nucleotide_cyclase"/>
</dbReference>
<dbReference type="SUPFAM" id="SSF55073">
    <property type="entry name" value="Nucleotide cyclase"/>
    <property type="match status" value="1"/>
</dbReference>